<organism evidence="1">
    <name type="scientific">marine sediment metagenome</name>
    <dbReference type="NCBI Taxonomy" id="412755"/>
    <lineage>
        <taxon>unclassified sequences</taxon>
        <taxon>metagenomes</taxon>
        <taxon>ecological metagenomes</taxon>
    </lineage>
</organism>
<name>A0A0F9S789_9ZZZZ</name>
<evidence type="ECO:0000313" key="1">
    <source>
        <dbReference type="EMBL" id="KKN62919.1"/>
    </source>
</evidence>
<dbReference type="PANTHER" id="PTHR39332">
    <property type="entry name" value="BLL4707 PROTEIN"/>
    <property type="match status" value="1"/>
</dbReference>
<evidence type="ECO:0008006" key="2">
    <source>
        <dbReference type="Google" id="ProtNLM"/>
    </source>
</evidence>
<accession>A0A0F9S789</accession>
<dbReference type="PANTHER" id="PTHR39332:SF7">
    <property type="entry name" value="SRPBCC FAMILY PROTEIN"/>
    <property type="match status" value="1"/>
</dbReference>
<dbReference type="InterPro" id="IPR019587">
    <property type="entry name" value="Polyketide_cyclase/dehydratase"/>
</dbReference>
<dbReference type="CDD" id="cd07821">
    <property type="entry name" value="PYR_PYL_RCAR_like"/>
    <property type="match status" value="1"/>
</dbReference>
<dbReference type="EMBL" id="LAZR01000607">
    <property type="protein sequence ID" value="KKN62919.1"/>
    <property type="molecule type" value="Genomic_DNA"/>
</dbReference>
<dbReference type="SUPFAM" id="SSF55961">
    <property type="entry name" value="Bet v1-like"/>
    <property type="match status" value="1"/>
</dbReference>
<reference evidence="1" key="1">
    <citation type="journal article" date="2015" name="Nature">
        <title>Complex archaea that bridge the gap between prokaryotes and eukaryotes.</title>
        <authorList>
            <person name="Spang A."/>
            <person name="Saw J.H."/>
            <person name="Jorgensen S.L."/>
            <person name="Zaremba-Niedzwiedzka K."/>
            <person name="Martijn J."/>
            <person name="Lind A.E."/>
            <person name="van Eijk R."/>
            <person name="Schleper C."/>
            <person name="Guy L."/>
            <person name="Ettema T.J."/>
        </authorList>
    </citation>
    <scope>NUCLEOTIDE SEQUENCE</scope>
</reference>
<sequence>MLNTIIKTTLSAVLLTTAMTSFAGDLNVSKSVTVNASPDTTWKMIGDFNHLDVWHPVVVSSVLTHTATSDTRLLTLGNGATITEKQVSRDDAKRSYTYAIVLSPLPVSDYVSTISVSPAADGKSTVTWSSSFDAKDATDEEAVTAITGIYEAGLNNLDKHFNQ</sequence>
<dbReference type="Pfam" id="PF10604">
    <property type="entry name" value="Polyketide_cyc2"/>
    <property type="match status" value="1"/>
</dbReference>
<comment type="caution">
    <text evidence="1">The sequence shown here is derived from an EMBL/GenBank/DDBJ whole genome shotgun (WGS) entry which is preliminary data.</text>
</comment>
<dbReference type="Gene3D" id="3.30.530.20">
    <property type="match status" value="1"/>
</dbReference>
<dbReference type="AlphaFoldDB" id="A0A0F9S789"/>
<gene>
    <name evidence="1" type="ORF">LCGC14_0506900</name>
</gene>
<proteinExistence type="predicted"/>
<dbReference type="InterPro" id="IPR023393">
    <property type="entry name" value="START-like_dom_sf"/>
</dbReference>
<protein>
    <recommendedName>
        <fullName evidence="2">Bet v I/Major latex protein domain-containing protein</fullName>
    </recommendedName>
</protein>